<dbReference type="InterPro" id="IPR005671">
    <property type="entry name" value="LeuA_bact_synth"/>
</dbReference>
<feature type="binding site" evidence="12">
    <location>
        <position position="209"/>
    </location>
    <ligand>
        <name>Mn(2+)</name>
        <dbReference type="ChEBI" id="CHEBI:29035"/>
    </ligand>
</feature>
<evidence type="ECO:0000313" key="15">
    <source>
        <dbReference type="Proteomes" id="UP000248148"/>
    </source>
</evidence>
<dbReference type="PANTHER" id="PTHR10277">
    <property type="entry name" value="HOMOCITRATE SYNTHASE-RELATED"/>
    <property type="match status" value="1"/>
</dbReference>
<name>A0A318TK56_9BRAD</name>
<proteinExistence type="inferred from homology"/>
<feature type="region of interest" description="Regulatory domain" evidence="12">
    <location>
        <begin position="398"/>
        <end position="521"/>
    </location>
</feature>
<comment type="pathway">
    <text evidence="1 12">Amino-acid biosynthesis; L-leucine biosynthesis; L-leucine from 3-methyl-2-oxobutanoate: step 1/4.</text>
</comment>
<dbReference type="InterPro" id="IPR013709">
    <property type="entry name" value="2-isopropylmalate_synth_dimer"/>
</dbReference>
<dbReference type="NCBIfam" id="TIGR00973">
    <property type="entry name" value="leuA_bact"/>
    <property type="match status" value="1"/>
</dbReference>
<keyword evidence="7 12" id="KW-0808">Transferase</keyword>
<gene>
    <name evidence="12" type="primary">leuA</name>
    <name evidence="14" type="ORF">BJ122_1017</name>
</gene>
<dbReference type="InterPro" id="IPR050073">
    <property type="entry name" value="2-IPM_HCS-like"/>
</dbReference>
<dbReference type="AlphaFoldDB" id="A0A318TK56"/>
<evidence type="ECO:0000256" key="2">
    <source>
        <dbReference type="ARBA" id="ARBA00009396"/>
    </source>
</evidence>
<dbReference type="InterPro" id="IPR036230">
    <property type="entry name" value="LeuA_allosteric_dom_sf"/>
</dbReference>
<feature type="domain" description="Pyruvate carboxyltransferase" evidence="13">
    <location>
        <begin position="12"/>
        <end position="274"/>
    </location>
</feature>
<evidence type="ECO:0000256" key="9">
    <source>
        <dbReference type="ARBA" id="ARBA00023211"/>
    </source>
</evidence>
<dbReference type="UniPathway" id="UPA00048">
    <property type="reaction ID" value="UER00070"/>
</dbReference>
<dbReference type="GO" id="GO:0009098">
    <property type="term" value="P:L-leucine biosynthetic process"/>
    <property type="evidence" value="ECO:0007669"/>
    <property type="project" value="UniProtKB-UniRule"/>
</dbReference>
<protein>
    <recommendedName>
        <fullName evidence="4 12">2-isopropylmalate synthase</fullName>
        <ecNumber evidence="3 12">2.3.3.13</ecNumber>
    </recommendedName>
    <alternativeName>
        <fullName evidence="11 12">Alpha-IPM synthase</fullName>
    </alternativeName>
    <alternativeName>
        <fullName evidence="12">Alpha-isopropylmalate synthase</fullName>
    </alternativeName>
</protein>
<evidence type="ECO:0000259" key="13">
    <source>
        <dbReference type="PROSITE" id="PS50991"/>
    </source>
</evidence>
<dbReference type="FunFam" id="3.30.160.270:FF:000003">
    <property type="entry name" value="2-isopropylmalate synthase"/>
    <property type="match status" value="1"/>
</dbReference>
<dbReference type="PANTHER" id="PTHR10277:SF9">
    <property type="entry name" value="2-ISOPROPYLMALATE SYNTHASE 1, CHLOROPLASTIC-RELATED"/>
    <property type="match status" value="1"/>
</dbReference>
<dbReference type="InterPro" id="IPR002034">
    <property type="entry name" value="AIPM/Hcit_synth_CS"/>
</dbReference>
<dbReference type="SUPFAM" id="SSF51569">
    <property type="entry name" value="Aldolase"/>
    <property type="match status" value="1"/>
</dbReference>
<evidence type="ECO:0000256" key="7">
    <source>
        <dbReference type="ARBA" id="ARBA00022679"/>
    </source>
</evidence>
<dbReference type="RefSeq" id="WP_110779169.1">
    <property type="nucleotide sequence ID" value="NZ_QJTI01000001.1"/>
</dbReference>
<dbReference type="Pfam" id="PF00682">
    <property type="entry name" value="HMGL-like"/>
    <property type="match status" value="1"/>
</dbReference>
<comment type="subunit">
    <text evidence="12">Homodimer.</text>
</comment>
<dbReference type="Gene3D" id="3.20.20.70">
    <property type="entry name" value="Aldolase class I"/>
    <property type="match status" value="1"/>
</dbReference>
<dbReference type="EC" id="2.3.3.13" evidence="3 12"/>
<dbReference type="FunFam" id="1.10.238.260:FF:000001">
    <property type="entry name" value="2-isopropylmalate synthase"/>
    <property type="match status" value="1"/>
</dbReference>
<keyword evidence="6 12" id="KW-0028">Amino-acid biosynthesis</keyword>
<dbReference type="SUPFAM" id="SSF110921">
    <property type="entry name" value="2-isopropylmalate synthase LeuA, allosteric (dimerisation) domain"/>
    <property type="match status" value="1"/>
</dbReference>
<dbReference type="FunFam" id="3.20.20.70:FF:000010">
    <property type="entry name" value="2-isopropylmalate synthase"/>
    <property type="match status" value="1"/>
</dbReference>
<evidence type="ECO:0000256" key="11">
    <source>
        <dbReference type="ARBA" id="ARBA00029993"/>
    </source>
</evidence>
<evidence type="ECO:0000256" key="1">
    <source>
        <dbReference type="ARBA" id="ARBA00004689"/>
    </source>
</evidence>
<dbReference type="InterPro" id="IPR013785">
    <property type="entry name" value="Aldolase_TIM"/>
</dbReference>
<keyword evidence="5 12" id="KW-0432">Leucine biosynthesis</keyword>
<evidence type="ECO:0000256" key="6">
    <source>
        <dbReference type="ARBA" id="ARBA00022605"/>
    </source>
</evidence>
<dbReference type="GO" id="GO:0005829">
    <property type="term" value="C:cytosol"/>
    <property type="evidence" value="ECO:0007669"/>
    <property type="project" value="TreeGrafter"/>
</dbReference>
<dbReference type="CDD" id="cd07940">
    <property type="entry name" value="DRE_TIM_IPMS"/>
    <property type="match status" value="1"/>
</dbReference>
<dbReference type="HAMAP" id="MF_01025">
    <property type="entry name" value="LeuA_type1"/>
    <property type="match status" value="1"/>
</dbReference>
<keyword evidence="9 12" id="KW-0464">Manganese</keyword>
<evidence type="ECO:0000256" key="10">
    <source>
        <dbReference type="ARBA" id="ARBA00023304"/>
    </source>
</evidence>
<dbReference type="GO" id="GO:0003852">
    <property type="term" value="F:2-isopropylmalate synthase activity"/>
    <property type="evidence" value="ECO:0007669"/>
    <property type="project" value="UniProtKB-UniRule"/>
</dbReference>
<evidence type="ECO:0000256" key="3">
    <source>
        <dbReference type="ARBA" id="ARBA00012973"/>
    </source>
</evidence>
<accession>A0A318TK56</accession>
<dbReference type="EMBL" id="QJTI01000001">
    <property type="protein sequence ID" value="PYF05271.1"/>
    <property type="molecule type" value="Genomic_DNA"/>
</dbReference>
<comment type="caution">
    <text evidence="14">The sequence shown here is derived from an EMBL/GenBank/DDBJ whole genome shotgun (WGS) entry which is preliminary data.</text>
</comment>
<dbReference type="PROSITE" id="PS50991">
    <property type="entry name" value="PYR_CT"/>
    <property type="match status" value="1"/>
</dbReference>
<evidence type="ECO:0000256" key="4">
    <source>
        <dbReference type="ARBA" id="ARBA00018198"/>
    </source>
</evidence>
<evidence type="ECO:0000256" key="8">
    <source>
        <dbReference type="ARBA" id="ARBA00022723"/>
    </source>
</evidence>
<dbReference type="GO" id="GO:0030145">
    <property type="term" value="F:manganese ion binding"/>
    <property type="evidence" value="ECO:0007669"/>
    <property type="project" value="UniProtKB-UniRule"/>
</dbReference>
<dbReference type="SMART" id="SM00917">
    <property type="entry name" value="LeuA_dimer"/>
    <property type="match status" value="1"/>
</dbReference>
<keyword evidence="12" id="KW-0963">Cytoplasm</keyword>
<evidence type="ECO:0000313" key="14">
    <source>
        <dbReference type="EMBL" id="PYF05271.1"/>
    </source>
</evidence>
<feature type="binding site" evidence="12">
    <location>
        <position position="245"/>
    </location>
    <ligand>
        <name>Mn(2+)</name>
        <dbReference type="ChEBI" id="CHEBI:29035"/>
    </ligand>
</feature>
<evidence type="ECO:0000256" key="12">
    <source>
        <dbReference type="HAMAP-Rule" id="MF_01025"/>
    </source>
</evidence>
<dbReference type="InterPro" id="IPR054691">
    <property type="entry name" value="LeuA/HCS_post-cat"/>
</dbReference>
<dbReference type="NCBIfam" id="NF002086">
    <property type="entry name" value="PRK00915.1-3"/>
    <property type="match status" value="1"/>
</dbReference>
<dbReference type="Gene3D" id="1.10.238.260">
    <property type="match status" value="1"/>
</dbReference>
<reference evidence="14 15" key="1">
    <citation type="submission" date="2018-06" db="EMBL/GenBank/DDBJ databases">
        <title>Genomic Encyclopedia of Archaeal and Bacterial Type Strains, Phase II (KMG-II): from individual species to whole genera.</title>
        <authorList>
            <person name="Goeker M."/>
        </authorList>
    </citation>
    <scope>NUCLEOTIDE SEQUENCE [LARGE SCALE GENOMIC DNA]</scope>
    <source>
        <strain evidence="14 15">JCM 11668</strain>
    </source>
</reference>
<dbReference type="PROSITE" id="PS00815">
    <property type="entry name" value="AIPM_HOMOCIT_SYNTH_1"/>
    <property type="match status" value="1"/>
</dbReference>
<dbReference type="OrthoDB" id="9803573at2"/>
<dbReference type="Pfam" id="PF22617">
    <property type="entry name" value="HCS_D2"/>
    <property type="match status" value="1"/>
</dbReference>
<dbReference type="InterPro" id="IPR000891">
    <property type="entry name" value="PYR_CT"/>
</dbReference>
<keyword evidence="10 12" id="KW-0100">Branched-chain amino acid biosynthesis</keyword>
<dbReference type="NCBIfam" id="NF002087">
    <property type="entry name" value="PRK00915.1-4"/>
    <property type="match status" value="1"/>
</dbReference>
<keyword evidence="8 12" id="KW-0479">Metal-binding</keyword>
<dbReference type="Gene3D" id="3.30.160.270">
    <property type="match status" value="1"/>
</dbReference>
<feature type="binding site" evidence="12">
    <location>
        <position position="211"/>
    </location>
    <ligand>
        <name>Mn(2+)</name>
        <dbReference type="ChEBI" id="CHEBI:29035"/>
    </ligand>
</feature>
<keyword evidence="15" id="KW-1185">Reference proteome</keyword>
<dbReference type="GO" id="GO:0003985">
    <property type="term" value="F:acetyl-CoA C-acetyltransferase activity"/>
    <property type="evidence" value="ECO:0007669"/>
    <property type="project" value="UniProtKB-UniRule"/>
</dbReference>
<dbReference type="Pfam" id="PF08502">
    <property type="entry name" value="LeuA_dimer"/>
    <property type="match status" value="1"/>
</dbReference>
<comment type="function">
    <text evidence="12">Catalyzes the condensation of the acetyl group of acetyl-CoA with 3-methyl-2-oxobutanoate (2-ketoisovalerate) to form 3-carboxy-3-hydroxy-4-methylpentanoate (2-isopropylmalate).</text>
</comment>
<feature type="binding site" evidence="12">
    <location>
        <position position="21"/>
    </location>
    <ligand>
        <name>Mn(2+)</name>
        <dbReference type="ChEBI" id="CHEBI:29035"/>
    </ligand>
</feature>
<organism evidence="14 15">
    <name type="scientific">Rhodopseudomonas faecalis</name>
    <dbReference type="NCBI Taxonomy" id="99655"/>
    <lineage>
        <taxon>Bacteria</taxon>
        <taxon>Pseudomonadati</taxon>
        <taxon>Pseudomonadota</taxon>
        <taxon>Alphaproteobacteria</taxon>
        <taxon>Hyphomicrobiales</taxon>
        <taxon>Nitrobacteraceae</taxon>
        <taxon>Rhodopseudomonas</taxon>
    </lineage>
</organism>
<comment type="similarity">
    <text evidence="2 12">Belongs to the alpha-IPM synthase/homocitrate synthase family. LeuA type 1 subfamily.</text>
</comment>
<dbReference type="Proteomes" id="UP000248148">
    <property type="component" value="Unassembled WGS sequence"/>
</dbReference>
<comment type="catalytic activity">
    <reaction evidence="12">
        <text>3-methyl-2-oxobutanoate + acetyl-CoA + H2O = (2S)-2-isopropylmalate + CoA + H(+)</text>
        <dbReference type="Rhea" id="RHEA:21524"/>
        <dbReference type="ChEBI" id="CHEBI:1178"/>
        <dbReference type="ChEBI" id="CHEBI:11851"/>
        <dbReference type="ChEBI" id="CHEBI:15377"/>
        <dbReference type="ChEBI" id="CHEBI:15378"/>
        <dbReference type="ChEBI" id="CHEBI:57287"/>
        <dbReference type="ChEBI" id="CHEBI:57288"/>
        <dbReference type="EC" id="2.3.3.13"/>
    </reaction>
</comment>
<evidence type="ECO:0000256" key="5">
    <source>
        <dbReference type="ARBA" id="ARBA00022430"/>
    </source>
</evidence>
<dbReference type="PROSITE" id="PS00816">
    <property type="entry name" value="AIPM_HOMOCIT_SYNTH_2"/>
    <property type="match status" value="1"/>
</dbReference>
<sequence>MTAQTTSSNDRVIIFDTTLRDGEQCPGATMTFEEKMEVANLLDTMGVDVIEAGFPIASDGDFEAVYEIAKRTKNAVVCGLSRAGAKDIDRCAEAIKPAKQGRIHTFLSTSPLHMKYKLQMEAAQVYELVISSVTRARNHTDNVEWSSEDGTRTEFDFLCKCVEAAIKAGATTINIPDTVGYAVPEEYYNLIKSVRERVPNSDKAVFSVHCHNDLGLAVANSLAGINAGARQIECTINGIGERAGNAALEEVVMAINVRNDKLKYFTQIDTTMLTRASKVISAATSFPVQYNKAIVGRNAFAHESGIHQDGMLKNAQTYEIMRPETVGVKQTSLVMGKHSGRHAFIHKLEELGYKLAQNQLEDAFVRFKALADRKKDIYDEDIEALVDQEIAQSHDRIRLQSLTVIAGTHGPQRATMKLNVEGQVKIEEAEGNGPVDAVFNCIKALVPHQAKLELYQVHAVTQGTDAQAEVSVRLSDDGRSVTARGSDPDTLVASAKAYLGALNKIVRKRQRDLAAPAAAAS</sequence>
<comment type="cofactor">
    <cofactor evidence="12">
        <name>Mn(2+)</name>
        <dbReference type="ChEBI" id="CHEBI:29035"/>
    </cofactor>
</comment>